<proteinExistence type="predicted"/>
<name>A0A2I0JLY1_PUNGR</name>
<sequence length="155" mass="16953">MHTHLAKLQELFTEFDEIMPYTADLKEQQNQRDKMKAIICLQSLGAEYEHVKSQILRGEAIPPLADVVARLIRVTDVSQTPCIVEEKAALVTESNSSSATSSSAGVAYTHKGHRGSKTGKGRGNPPTCTYCGRRGHSREKCYSLHGFPPKVANAA</sequence>
<keyword evidence="3" id="KW-1185">Reference proteome</keyword>
<dbReference type="STRING" id="22663.A0A2I0JLY1"/>
<comment type="caution">
    <text evidence="2">The sequence shown here is derived from an EMBL/GenBank/DDBJ whole genome shotgun (WGS) entry which is preliminary data.</text>
</comment>
<reference evidence="2 3" key="1">
    <citation type="submission" date="2017-11" db="EMBL/GenBank/DDBJ databases">
        <title>De-novo sequencing of pomegranate (Punica granatum L.) genome.</title>
        <authorList>
            <person name="Akparov Z."/>
            <person name="Amiraslanov A."/>
            <person name="Hajiyeva S."/>
            <person name="Abbasov M."/>
            <person name="Kaur K."/>
            <person name="Hamwieh A."/>
            <person name="Solovyev V."/>
            <person name="Salamov A."/>
            <person name="Braich B."/>
            <person name="Kosarev P."/>
            <person name="Mahmoud A."/>
            <person name="Hajiyev E."/>
            <person name="Babayeva S."/>
            <person name="Izzatullayeva V."/>
            <person name="Mammadov A."/>
            <person name="Mammadov A."/>
            <person name="Sharifova S."/>
            <person name="Ojaghi J."/>
            <person name="Eynullazada K."/>
            <person name="Bayramov B."/>
            <person name="Abdulazimova A."/>
            <person name="Shahmuradov I."/>
        </authorList>
    </citation>
    <scope>NUCLEOTIDE SEQUENCE [LARGE SCALE GENOMIC DNA]</scope>
    <source>
        <strain evidence="3">cv. AG2017</strain>
        <tissue evidence="2">Leaf</tissue>
    </source>
</reference>
<organism evidence="2 3">
    <name type="scientific">Punica granatum</name>
    <name type="common">Pomegranate</name>
    <dbReference type="NCBI Taxonomy" id="22663"/>
    <lineage>
        <taxon>Eukaryota</taxon>
        <taxon>Viridiplantae</taxon>
        <taxon>Streptophyta</taxon>
        <taxon>Embryophyta</taxon>
        <taxon>Tracheophyta</taxon>
        <taxon>Spermatophyta</taxon>
        <taxon>Magnoliopsida</taxon>
        <taxon>eudicotyledons</taxon>
        <taxon>Gunneridae</taxon>
        <taxon>Pentapetalae</taxon>
        <taxon>rosids</taxon>
        <taxon>malvids</taxon>
        <taxon>Myrtales</taxon>
        <taxon>Lythraceae</taxon>
        <taxon>Punica</taxon>
    </lineage>
</organism>
<dbReference type="SUPFAM" id="SSF57756">
    <property type="entry name" value="Retrovirus zinc finger-like domains"/>
    <property type="match status" value="1"/>
</dbReference>
<evidence type="ECO:0000256" key="1">
    <source>
        <dbReference type="SAM" id="MobiDB-lite"/>
    </source>
</evidence>
<evidence type="ECO:0000313" key="3">
    <source>
        <dbReference type="Proteomes" id="UP000233551"/>
    </source>
</evidence>
<dbReference type="GO" id="GO:0003676">
    <property type="term" value="F:nucleic acid binding"/>
    <property type="evidence" value="ECO:0007669"/>
    <property type="project" value="InterPro"/>
</dbReference>
<evidence type="ECO:0008006" key="4">
    <source>
        <dbReference type="Google" id="ProtNLM"/>
    </source>
</evidence>
<feature type="region of interest" description="Disordered" evidence="1">
    <location>
        <begin position="93"/>
        <end position="123"/>
    </location>
</feature>
<dbReference type="PANTHER" id="PTHR34222:SF95">
    <property type="entry name" value="RRNA 2'-O-METHYLTRANSFERASE FIBRILLARIN-LIKE ISOFORM X1"/>
    <property type="match status" value="1"/>
</dbReference>
<feature type="compositionally biased region" description="Basic residues" evidence="1">
    <location>
        <begin position="110"/>
        <end position="120"/>
    </location>
</feature>
<protein>
    <recommendedName>
        <fullName evidence="4">CCHC-type domain-containing protein</fullName>
    </recommendedName>
</protein>
<dbReference type="EMBL" id="PGOL01001521">
    <property type="protein sequence ID" value="PKI57257.1"/>
    <property type="molecule type" value="Genomic_DNA"/>
</dbReference>
<dbReference type="GO" id="GO:0008270">
    <property type="term" value="F:zinc ion binding"/>
    <property type="evidence" value="ECO:0007669"/>
    <property type="project" value="InterPro"/>
</dbReference>
<evidence type="ECO:0000313" key="2">
    <source>
        <dbReference type="EMBL" id="PKI57257.1"/>
    </source>
</evidence>
<gene>
    <name evidence="2" type="ORF">CRG98_022354</name>
</gene>
<feature type="compositionally biased region" description="Low complexity" evidence="1">
    <location>
        <begin position="94"/>
        <end position="104"/>
    </location>
</feature>
<dbReference type="AlphaFoldDB" id="A0A2I0JLY1"/>
<dbReference type="Proteomes" id="UP000233551">
    <property type="component" value="Unassembled WGS sequence"/>
</dbReference>
<dbReference type="InterPro" id="IPR036875">
    <property type="entry name" value="Znf_CCHC_sf"/>
</dbReference>
<dbReference type="PANTHER" id="PTHR34222">
    <property type="entry name" value="GAG_PRE-INTEGRS DOMAIN-CONTAINING PROTEIN"/>
    <property type="match status" value="1"/>
</dbReference>
<accession>A0A2I0JLY1</accession>